<comment type="function">
    <text evidence="6">Catalyzes the dehydration of the S-form of NAD(P)HX at the expense of ADP, which is converted to AMP. Together with NAD(P)HX epimerase, which catalyzes the epimerization of the S- and R-forms, the enzyme allows the repair of both epimers of NAD(P)HX, a damaged form of NAD(P)H that is a result of enzymatic or heat-dependent hydration.</text>
</comment>
<evidence type="ECO:0000256" key="3">
    <source>
        <dbReference type="ARBA" id="ARBA00022857"/>
    </source>
</evidence>
<dbReference type="EC" id="4.2.1.136" evidence="6"/>
<feature type="domain" description="YjeF C-terminal" evidence="7">
    <location>
        <begin position="1"/>
        <end position="267"/>
    </location>
</feature>
<dbReference type="InterPro" id="IPR029056">
    <property type="entry name" value="Ribokinase-like"/>
</dbReference>
<evidence type="ECO:0000256" key="1">
    <source>
        <dbReference type="ARBA" id="ARBA00022741"/>
    </source>
</evidence>
<dbReference type="OrthoDB" id="9806925at2"/>
<dbReference type="GO" id="GO:0005524">
    <property type="term" value="F:ATP binding"/>
    <property type="evidence" value="ECO:0007669"/>
    <property type="project" value="UniProtKB-KW"/>
</dbReference>
<comment type="catalytic activity">
    <reaction evidence="6">
        <text>(6S)-NADPHX + ADP = AMP + phosphate + NADPH + H(+)</text>
        <dbReference type="Rhea" id="RHEA:32235"/>
        <dbReference type="ChEBI" id="CHEBI:15378"/>
        <dbReference type="ChEBI" id="CHEBI:43474"/>
        <dbReference type="ChEBI" id="CHEBI:57783"/>
        <dbReference type="ChEBI" id="CHEBI:64076"/>
        <dbReference type="ChEBI" id="CHEBI:456215"/>
        <dbReference type="ChEBI" id="CHEBI:456216"/>
        <dbReference type="EC" id="4.2.1.136"/>
    </reaction>
</comment>
<comment type="cofactor">
    <cofactor evidence="6">
        <name>Mg(2+)</name>
        <dbReference type="ChEBI" id="CHEBI:18420"/>
    </cofactor>
</comment>
<proteinExistence type="inferred from homology"/>
<evidence type="ECO:0000313" key="9">
    <source>
        <dbReference type="Proteomes" id="UP000194154"/>
    </source>
</evidence>
<dbReference type="InterPro" id="IPR000631">
    <property type="entry name" value="CARKD"/>
</dbReference>
<sequence length="272" mass="29870">MQLINEIRIPKRKPYSHKGDYGRILLIGGNQNMGGSIMIAARACVYSGGGLTTVATHHSNHTALHSRCPEAMVSDINDIKRLTKLIENADCILIGPGLGLDFQGNNVLTLLFQHIKEDQSLIIDGDAITILSKLKHPFPKCNVILTPHQMEWQRISGIEINEQTPELNRAKADEFGAHVILKQHETELYLKSGDYKITVGDPAMASGGMGDALAGIIASFIGQFDTEEAIKQAVYIHSLIGDKLAQDMYVVPPSAIIDQLPYMMKKLETDEA</sequence>
<organism evidence="8 9">
    <name type="scientific">Macrococcoides canis</name>
    <dbReference type="NCBI Taxonomy" id="1855823"/>
    <lineage>
        <taxon>Bacteria</taxon>
        <taxon>Bacillati</taxon>
        <taxon>Bacillota</taxon>
        <taxon>Bacilli</taxon>
        <taxon>Bacillales</taxon>
        <taxon>Staphylococcaceae</taxon>
        <taxon>Macrococcoides</taxon>
    </lineage>
</organism>
<feature type="binding site" evidence="6">
    <location>
        <position position="210"/>
    </location>
    <ligand>
        <name>AMP</name>
        <dbReference type="ChEBI" id="CHEBI:456215"/>
    </ligand>
</feature>
<name>A0A1W7A7Z6_9STAP</name>
<dbReference type="GeneID" id="35294174"/>
<keyword evidence="5 6" id="KW-0456">Lyase</keyword>
<feature type="binding site" evidence="6">
    <location>
        <position position="97"/>
    </location>
    <ligand>
        <name>(6S)-NADPHX</name>
        <dbReference type="ChEBI" id="CHEBI:64076"/>
    </ligand>
</feature>
<dbReference type="GO" id="GO:0052856">
    <property type="term" value="F:NAD(P)HX epimerase activity"/>
    <property type="evidence" value="ECO:0007669"/>
    <property type="project" value="TreeGrafter"/>
</dbReference>
<feature type="binding site" evidence="6">
    <location>
        <position position="148"/>
    </location>
    <ligand>
        <name>(6S)-NADPHX</name>
        <dbReference type="ChEBI" id="CHEBI:64076"/>
    </ligand>
</feature>
<evidence type="ECO:0000313" key="8">
    <source>
        <dbReference type="EMBL" id="ARQ05688.1"/>
    </source>
</evidence>
<dbReference type="GO" id="GO:0046496">
    <property type="term" value="P:nicotinamide nucleotide metabolic process"/>
    <property type="evidence" value="ECO:0007669"/>
    <property type="project" value="UniProtKB-UniRule"/>
</dbReference>
<dbReference type="RefSeq" id="WP_086041419.1">
    <property type="nucleotide sequence ID" value="NZ_CBCRZA010000009.1"/>
</dbReference>
<evidence type="ECO:0000256" key="6">
    <source>
        <dbReference type="HAMAP-Rule" id="MF_01965"/>
    </source>
</evidence>
<dbReference type="EMBL" id="CP021059">
    <property type="protein sequence ID" value="ARQ05688.1"/>
    <property type="molecule type" value="Genomic_DNA"/>
</dbReference>
<dbReference type="HAMAP" id="MF_01965">
    <property type="entry name" value="NADHX_dehydratase"/>
    <property type="match status" value="1"/>
</dbReference>
<reference evidence="8 9" key="1">
    <citation type="journal article" date="2017" name="Int. J. Syst. Evol. Microbiol.">
        <title>Macrococcus canis sp. nov., a skin bacterium associated with infections in dogs.</title>
        <authorList>
            <person name="Gobeli Brawand S."/>
            <person name="Cotting K."/>
            <person name="Gomez-Sanz E."/>
            <person name="Collaud A."/>
            <person name="Thomann A."/>
            <person name="Brodard I."/>
            <person name="Rodriguez-Campos S."/>
            <person name="Strauss C."/>
            <person name="Perreten V."/>
        </authorList>
    </citation>
    <scope>NUCLEOTIDE SEQUENCE [LARGE SCALE GENOMIC DNA]</scope>
    <source>
        <strain evidence="8 9">KM45013</strain>
    </source>
</reference>
<keyword evidence="3 6" id="KW-0521">NADP</keyword>
<dbReference type="PANTHER" id="PTHR12592:SF0">
    <property type="entry name" value="ATP-DEPENDENT (S)-NAD(P)H-HYDRATE DEHYDRATASE"/>
    <property type="match status" value="1"/>
</dbReference>
<comment type="caution">
    <text evidence="6">Lacks conserved residue(s) required for the propagation of feature annotation.</text>
</comment>
<dbReference type="GO" id="GO:0110051">
    <property type="term" value="P:metabolite repair"/>
    <property type="evidence" value="ECO:0007669"/>
    <property type="project" value="TreeGrafter"/>
</dbReference>
<dbReference type="KEGG" id="mcak:MCCS_00130"/>
<evidence type="ECO:0000256" key="2">
    <source>
        <dbReference type="ARBA" id="ARBA00022840"/>
    </source>
</evidence>
<dbReference type="CDD" id="cd01171">
    <property type="entry name" value="YXKO-related"/>
    <property type="match status" value="1"/>
</dbReference>
<gene>
    <name evidence="6 8" type="primary">nnrD</name>
    <name evidence="8" type="ORF">MCCS_00130</name>
</gene>
<evidence type="ECO:0000256" key="5">
    <source>
        <dbReference type="ARBA" id="ARBA00023239"/>
    </source>
</evidence>
<dbReference type="SUPFAM" id="SSF53613">
    <property type="entry name" value="Ribokinase-like"/>
    <property type="match status" value="1"/>
</dbReference>
<comment type="catalytic activity">
    <reaction evidence="6">
        <text>(6S)-NADHX + ADP = AMP + phosphate + NADH + H(+)</text>
        <dbReference type="Rhea" id="RHEA:32223"/>
        <dbReference type="ChEBI" id="CHEBI:15378"/>
        <dbReference type="ChEBI" id="CHEBI:43474"/>
        <dbReference type="ChEBI" id="CHEBI:57945"/>
        <dbReference type="ChEBI" id="CHEBI:64074"/>
        <dbReference type="ChEBI" id="CHEBI:456215"/>
        <dbReference type="ChEBI" id="CHEBI:456216"/>
        <dbReference type="EC" id="4.2.1.136"/>
    </reaction>
</comment>
<accession>A0A1W7A7Z6</accession>
<keyword evidence="9" id="KW-1185">Reference proteome</keyword>
<dbReference type="AlphaFoldDB" id="A0A1W7A7Z6"/>
<dbReference type="Pfam" id="PF01256">
    <property type="entry name" value="Carb_kinase"/>
    <property type="match status" value="1"/>
</dbReference>
<feature type="binding site" evidence="6">
    <location>
        <begin position="182"/>
        <end position="186"/>
    </location>
    <ligand>
        <name>AMP</name>
        <dbReference type="ChEBI" id="CHEBI:456215"/>
    </ligand>
</feature>
<keyword evidence="1 6" id="KW-0547">Nucleotide-binding</keyword>
<evidence type="ECO:0000256" key="4">
    <source>
        <dbReference type="ARBA" id="ARBA00023027"/>
    </source>
</evidence>
<dbReference type="NCBIfam" id="TIGR00196">
    <property type="entry name" value="yjeF_cterm"/>
    <property type="match status" value="1"/>
</dbReference>
<comment type="similarity">
    <text evidence="6">Belongs to the NnrD/CARKD family.</text>
</comment>
<dbReference type="PANTHER" id="PTHR12592">
    <property type="entry name" value="ATP-DEPENDENT (S)-NAD(P)H-HYDRATE DEHYDRATASE FAMILY MEMBER"/>
    <property type="match status" value="1"/>
</dbReference>
<dbReference type="STRING" id="1855823.MCCS_00130"/>
<dbReference type="PROSITE" id="PS51383">
    <property type="entry name" value="YJEF_C_3"/>
    <property type="match status" value="1"/>
</dbReference>
<dbReference type="GO" id="GO:0052855">
    <property type="term" value="F:ADP-dependent NAD(P)H-hydrate dehydratase activity"/>
    <property type="evidence" value="ECO:0007669"/>
    <property type="project" value="UniProtKB-UniRule"/>
</dbReference>
<evidence type="ECO:0000259" key="7">
    <source>
        <dbReference type="PROSITE" id="PS51383"/>
    </source>
</evidence>
<dbReference type="Gene3D" id="3.40.1190.20">
    <property type="match status" value="1"/>
</dbReference>
<keyword evidence="2 6" id="KW-0067">ATP-binding</keyword>
<dbReference type="Proteomes" id="UP000194154">
    <property type="component" value="Chromosome"/>
</dbReference>
<comment type="subunit">
    <text evidence="6">Homotetramer.</text>
</comment>
<feature type="binding site" evidence="6">
    <location>
        <position position="211"/>
    </location>
    <ligand>
        <name>(6S)-NADPHX</name>
        <dbReference type="ChEBI" id="CHEBI:64076"/>
    </ligand>
</feature>
<protein>
    <recommendedName>
        <fullName evidence="6">ADP-dependent (S)-NAD(P)H-hydrate dehydratase</fullName>
        <ecNumber evidence="6">4.2.1.136</ecNumber>
    </recommendedName>
    <alternativeName>
        <fullName evidence="6">ADP-dependent NAD(P)HX dehydratase</fullName>
    </alternativeName>
</protein>
<keyword evidence="4 6" id="KW-0520">NAD</keyword>